<dbReference type="EMBL" id="JACGCM010002399">
    <property type="protein sequence ID" value="KAF6140119.1"/>
    <property type="molecule type" value="Genomic_DNA"/>
</dbReference>
<evidence type="ECO:0000313" key="1">
    <source>
        <dbReference type="EMBL" id="KAF6140119.1"/>
    </source>
</evidence>
<dbReference type="AlphaFoldDB" id="A0A7J7LC54"/>
<organism evidence="1 2">
    <name type="scientific">Kingdonia uniflora</name>
    <dbReference type="NCBI Taxonomy" id="39325"/>
    <lineage>
        <taxon>Eukaryota</taxon>
        <taxon>Viridiplantae</taxon>
        <taxon>Streptophyta</taxon>
        <taxon>Embryophyta</taxon>
        <taxon>Tracheophyta</taxon>
        <taxon>Spermatophyta</taxon>
        <taxon>Magnoliopsida</taxon>
        <taxon>Ranunculales</taxon>
        <taxon>Circaeasteraceae</taxon>
        <taxon>Kingdonia</taxon>
    </lineage>
</organism>
<sequence length="82" mass="9425">MILLGRRPLSFGFSLMLVFPTRLLPRLVLVVFFVTLQVLAFNSNCLHVKSFNSFLMDPDKPPVYFMNTSYSSTSMSKTKSWL</sequence>
<evidence type="ECO:0000313" key="2">
    <source>
        <dbReference type="Proteomes" id="UP000541444"/>
    </source>
</evidence>
<keyword evidence="2" id="KW-1185">Reference proteome</keyword>
<gene>
    <name evidence="1" type="ORF">GIB67_028925</name>
</gene>
<dbReference type="Proteomes" id="UP000541444">
    <property type="component" value="Unassembled WGS sequence"/>
</dbReference>
<protein>
    <submittedName>
        <fullName evidence="1">Uncharacterized protein</fullName>
    </submittedName>
</protein>
<name>A0A7J7LC54_9MAGN</name>
<proteinExistence type="predicted"/>
<comment type="caution">
    <text evidence="1">The sequence shown here is derived from an EMBL/GenBank/DDBJ whole genome shotgun (WGS) entry which is preliminary data.</text>
</comment>
<accession>A0A7J7LC54</accession>
<reference evidence="1 2" key="1">
    <citation type="journal article" date="2020" name="IScience">
        <title>Genome Sequencing of the Endangered Kingdonia uniflora (Circaeasteraceae, Ranunculales) Reveals Potential Mechanisms of Evolutionary Specialization.</title>
        <authorList>
            <person name="Sun Y."/>
            <person name="Deng T."/>
            <person name="Zhang A."/>
            <person name="Moore M.J."/>
            <person name="Landis J.B."/>
            <person name="Lin N."/>
            <person name="Zhang H."/>
            <person name="Zhang X."/>
            <person name="Huang J."/>
            <person name="Zhang X."/>
            <person name="Sun H."/>
            <person name="Wang H."/>
        </authorList>
    </citation>
    <scope>NUCLEOTIDE SEQUENCE [LARGE SCALE GENOMIC DNA]</scope>
    <source>
        <strain evidence="1">TB1705</strain>
        <tissue evidence="1">Leaf</tissue>
    </source>
</reference>